<evidence type="ECO:0000313" key="3">
    <source>
        <dbReference type="Proteomes" id="UP000789759"/>
    </source>
</evidence>
<dbReference type="SUPFAM" id="SSF50494">
    <property type="entry name" value="Trypsin-like serine proteases"/>
    <property type="match status" value="1"/>
</dbReference>
<accession>A0A9N9CA47</accession>
<dbReference type="InterPro" id="IPR001254">
    <property type="entry name" value="Trypsin_dom"/>
</dbReference>
<evidence type="ECO:0000313" key="2">
    <source>
        <dbReference type="EMBL" id="CAG8592609.1"/>
    </source>
</evidence>
<dbReference type="Proteomes" id="UP000789759">
    <property type="component" value="Unassembled WGS sequence"/>
</dbReference>
<evidence type="ECO:0000259" key="1">
    <source>
        <dbReference type="Pfam" id="PF00089"/>
    </source>
</evidence>
<reference evidence="2" key="1">
    <citation type="submission" date="2021-06" db="EMBL/GenBank/DDBJ databases">
        <authorList>
            <person name="Kallberg Y."/>
            <person name="Tangrot J."/>
            <person name="Rosling A."/>
        </authorList>
    </citation>
    <scope>NUCLEOTIDE SEQUENCE</scope>
    <source>
        <strain evidence="2">FL966</strain>
    </source>
</reference>
<proteinExistence type="predicted"/>
<dbReference type="EMBL" id="CAJVQA010004156">
    <property type="protein sequence ID" value="CAG8592609.1"/>
    <property type="molecule type" value="Genomic_DNA"/>
</dbReference>
<dbReference type="Pfam" id="PF00089">
    <property type="entry name" value="Trypsin"/>
    <property type="match status" value="1"/>
</dbReference>
<dbReference type="CDD" id="cd21112">
    <property type="entry name" value="alphaLP-like"/>
    <property type="match status" value="1"/>
</dbReference>
<dbReference type="InterPro" id="IPR043504">
    <property type="entry name" value="Peptidase_S1_PA_chymotrypsin"/>
</dbReference>
<comment type="caution">
    <text evidence="2">The sequence shown here is derived from an EMBL/GenBank/DDBJ whole genome shotgun (WGS) entry which is preliminary data.</text>
</comment>
<dbReference type="OrthoDB" id="2345133at2759"/>
<gene>
    <name evidence="2" type="ORF">CPELLU_LOCUS6607</name>
</gene>
<dbReference type="InterPro" id="IPR009003">
    <property type="entry name" value="Peptidase_S1_PA"/>
</dbReference>
<protein>
    <submittedName>
        <fullName evidence="2">8973_t:CDS:1</fullName>
    </submittedName>
</protein>
<dbReference type="GO" id="GO:0006508">
    <property type="term" value="P:proteolysis"/>
    <property type="evidence" value="ECO:0007669"/>
    <property type="project" value="InterPro"/>
</dbReference>
<feature type="domain" description="Peptidase S1" evidence="1">
    <location>
        <begin position="185"/>
        <end position="343"/>
    </location>
</feature>
<keyword evidence="3" id="KW-1185">Reference proteome</keyword>
<organism evidence="2 3">
    <name type="scientific">Cetraspora pellucida</name>
    <dbReference type="NCBI Taxonomy" id="1433469"/>
    <lineage>
        <taxon>Eukaryota</taxon>
        <taxon>Fungi</taxon>
        <taxon>Fungi incertae sedis</taxon>
        <taxon>Mucoromycota</taxon>
        <taxon>Glomeromycotina</taxon>
        <taxon>Glomeromycetes</taxon>
        <taxon>Diversisporales</taxon>
        <taxon>Gigasporaceae</taxon>
        <taxon>Cetraspora</taxon>
    </lineage>
</organism>
<name>A0A9N9CA47_9GLOM</name>
<dbReference type="AlphaFoldDB" id="A0A9N9CA47"/>
<dbReference type="GO" id="GO:0004252">
    <property type="term" value="F:serine-type endopeptidase activity"/>
    <property type="evidence" value="ECO:0007669"/>
    <property type="project" value="InterPro"/>
</dbReference>
<sequence length="400" mass="45151">MSVDKILQPLLIRYATSFGGSYIDIRKKRLIVNTIDHGKVNEIKSRMRENSKFLSFENAIYGKSMHNLKVSFDGIVKLAIDYLKNNDSELNANIYIDIKENNVVVILGEYDNINNQTFISSLMRYNPLIKIFSKHQSDPNISKRQSKIGRRDISKRIFSGDGLYNGVGEFECSAGFWVKNRDLIDYIVTAGHCVMNSNTRKSNDFYHYPWDAASNKTLNYIGESVFSNLEPYDFALIQVFGNDSKLSMNEVKNIDYIRFPQLFITKTLPVSSYGIHICKAGFTTHLTCGYVKGNNGIAILNGKILRTLIITDVRLEGGDSGGSAFSFAQDLRSVELLGIAIGSSPLATAVLPVDIILRSLEIPYRFSSLGFEPSFQRKQRSSLLKLDGKRFMRWGYRGDA</sequence>
<dbReference type="Gene3D" id="2.40.10.10">
    <property type="entry name" value="Trypsin-like serine proteases"/>
    <property type="match status" value="2"/>
</dbReference>